<keyword evidence="1" id="KW-0547">Nucleotide-binding</keyword>
<dbReference type="EMBL" id="CP137757">
    <property type="protein sequence ID" value="WPF25425.1"/>
    <property type="molecule type" value="Genomic_DNA"/>
</dbReference>
<keyword evidence="2 4" id="KW-0067">ATP-binding</keyword>
<feature type="domain" description="ABC transporter" evidence="3">
    <location>
        <begin position="16"/>
        <end position="248"/>
    </location>
</feature>
<evidence type="ECO:0000313" key="5">
    <source>
        <dbReference type="Proteomes" id="UP001174314"/>
    </source>
</evidence>
<evidence type="ECO:0000259" key="3">
    <source>
        <dbReference type="PROSITE" id="PS50893"/>
    </source>
</evidence>
<evidence type="ECO:0000256" key="1">
    <source>
        <dbReference type="ARBA" id="ARBA00022741"/>
    </source>
</evidence>
<sequence length="273" mass="29478">MSNNHDSATDPAENAGRSVSFVVADVCSRVPPVNNVSFEARSGDTVGIVGRNGSGKTTLLRAIAGLAPHSGHVTIDGEDWDTIPRKIRARRMAFVAQHNVASTDVTVRDVIALGRTPYLGVLGMRQSDRDMVVASAREVGVHDLLDRRFVHLSGGEQQRVHLARALATQPDVILLDEPTNHLDISAQLQLMGYVSSSSLVTVVVLHDLNLAAKFCDYVIVLDGGDPVAAGAPRDVFTEDVIERHFDVESRVWETPDGINLEFHSATTNAGEDE</sequence>
<accession>A0AAU0Q3I6</accession>
<dbReference type="KEGG" id="cpsk:Q0N40_02420"/>
<dbReference type="Gene3D" id="3.40.50.300">
    <property type="entry name" value="P-loop containing nucleotide triphosphate hydrolases"/>
    <property type="match status" value="1"/>
</dbReference>
<dbReference type="Pfam" id="PF00005">
    <property type="entry name" value="ABC_tran"/>
    <property type="match status" value="1"/>
</dbReference>
<dbReference type="InterPro" id="IPR003439">
    <property type="entry name" value="ABC_transporter-like_ATP-bd"/>
</dbReference>
<dbReference type="InterPro" id="IPR027417">
    <property type="entry name" value="P-loop_NTPase"/>
</dbReference>
<dbReference type="GO" id="GO:0005524">
    <property type="term" value="F:ATP binding"/>
    <property type="evidence" value="ECO:0007669"/>
    <property type="project" value="UniProtKB-KW"/>
</dbReference>
<evidence type="ECO:0000313" key="4">
    <source>
        <dbReference type="EMBL" id="WPF25425.1"/>
    </source>
</evidence>
<dbReference type="PANTHER" id="PTHR42794:SF2">
    <property type="entry name" value="ABC TRANSPORTER ATP-BINDING PROTEIN"/>
    <property type="match status" value="1"/>
</dbReference>
<dbReference type="GO" id="GO:0016887">
    <property type="term" value="F:ATP hydrolysis activity"/>
    <property type="evidence" value="ECO:0007669"/>
    <property type="project" value="InterPro"/>
</dbReference>
<dbReference type="RefSeq" id="WP_204088103.1">
    <property type="nucleotide sequence ID" value="NZ_CP137757.1"/>
</dbReference>
<dbReference type="CDD" id="cd03214">
    <property type="entry name" value="ABC_Iron-Siderophores_B12_Hemin"/>
    <property type="match status" value="1"/>
</dbReference>
<organism evidence="4 5">
    <name type="scientific">Corynebacterium pseudokroppenstedtii</name>
    <dbReference type="NCBI Taxonomy" id="2804917"/>
    <lineage>
        <taxon>Bacteria</taxon>
        <taxon>Bacillati</taxon>
        <taxon>Actinomycetota</taxon>
        <taxon>Actinomycetes</taxon>
        <taxon>Mycobacteriales</taxon>
        <taxon>Corynebacteriaceae</taxon>
        <taxon>Corynebacterium</taxon>
    </lineage>
</organism>
<dbReference type="PROSITE" id="PS50893">
    <property type="entry name" value="ABC_TRANSPORTER_2"/>
    <property type="match status" value="1"/>
</dbReference>
<gene>
    <name evidence="4" type="ORF">Q0N40_02420</name>
</gene>
<dbReference type="InterPro" id="IPR003593">
    <property type="entry name" value="AAA+_ATPase"/>
</dbReference>
<proteinExistence type="predicted"/>
<keyword evidence="5" id="KW-1185">Reference proteome</keyword>
<dbReference type="SUPFAM" id="SSF52540">
    <property type="entry name" value="P-loop containing nucleoside triphosphate hydrolases"/>
    <property type="match status" value="1"/>
</dbReference>
<dbReference type="AlphaFoldDB" id="A0AAU0Q3I6"/>
<dbReference type="PANTHER" id="PTHR42794">
    <property type="entry name" value="HEMIN IMPORT ATP-BINDING PROTEIN HMUV"/>
    <property type="match status" value="1"/>
</dbReference>
<protein>
    <submittedName>
        <fullName evidence="4">ABC transporter ATP-binding protein</fullName>
    </submittedName>
</protein>
<dbReference type="SMART" id="SM00382">
    <property type="entry name" value="AAA"/>
    <property type="match status" value="1"/>
</dbReference>
<evidence type="ECO:0000256" key="2">
    <source>
        <dbReference type="ARBA" id="ARBA00022840"/>
    </source>
</evidence>
<name>A0AAU0Q3I6_9CORY</name>
<reference evidence="4 5" key="1">
    <citation type="submission" date="2023-10" db="EMBL/GenBank/DDBJ databases">
        <title>complete genome sequence of Corynebacterium pseudokroppenstedtii P15-C1.</title>
        <authorList>
            <person name="Bruggemann H."/>
            <person name="Poehlein A."/>
        </authorList>
    </citation>
    <scope>NUCLEOTIDE SEQUENCE [LARGE SCALE GENOMIC DNA]</scope>
    <source>
        <strain evidence="4 5">P15_C1</strain>
    </source>
</reference>
<dbReference type="Proteomes" id="UP001174314">
    <property type="component" value="Chromosome"/>
</dbReference>